<dbReference type="Pfam" id="PF05800">
    <property type="entry name" value="GvpO"/>
    <property type="match status" value="1"/>
</dbReference>
<protein>
    <recommendedName>
        <fullName evidence="4">Gas vesicle protein GvpO</fullName>
    </recommendedName>
</protein>
<feature type="compositionally biased region" description="Basic and acidic residues" evidence="1">
    <location>
        <begin position="1"/>
        <end position="38"/>
    </location>
</feature>
<organism evidence="2 3">
    <name type="scientific">Pseudonocardia yuanmonensis</name>
    <dbReference type="NCBI Taxonomy" id="1095914"/>
    <lineage>
        <taxon>Bacteria</taxon>
        <taxon>Bacillati</taxon>
        <taxon>Actinomycetota</taxon>
        <taxon>Actinomycetes</taxon>
        <taxon>Pseudonocardiales</taxon>
        <taxon>Pseudonocardiaceae</taxon>
        <taxon>Pseudonocardia</taxon>
    </lineage>
</organism>
<evidence type="ECO:0008006" key="4">
    <source>
        <dbReference type="Google" id="ProtNLM"/>
    </source>
</evidence>
<accession>A0ABP8WPR1</accession>
<proteinExistence type="predicted"/>
<evidence type="ECO:0000313" key="3">
    <source>
        <dbReference type="Proteomes" id="UP001500325"/>
    </source>
</evidence>
<dbReference type="RefSeq" id="WP_345381452.1">
    <property type="nucleotide sequence ID" value="NZ_BAABIC010000010.1"/>
</dbReference>
<keyword evidence="3" id="KW-1185">Reference proteome</keyword>
<reference evidence="3" key="1">
    <citation type="journal article" date="2019" name="Int. J. Syst. Evol. Microbiol.">
        <title>The Global Catalogue of Microorganisms (GCM) 10K type strain sequencing project: providing services to taxonomists for standard genome sequencing and annotation.</title>
        <authorList>
            <consortium name="The Broad Institute Genomics Platform"/>
            <consortium name="The Broad Institute Genome Sequencing Center for Infectious Disease"/>
            <person name="Wu L."/>
            <person name="Ma J."/>
        </authorList>
    </citation>
    <scope>NUCLEOTIDE SEQUENCE [LARGE SCALE GENOMIC DNA]</scope>
    <source>
        <strain evidence="3">JCM 18055</strain>
    </source>
</reference>
<sequence length="151" mass="16583">MTEQHEDTGRERPARRTAARRGEPAGEREGSHDGEHNGSARSDAARNGTARNGTAPPRKRGRARGALPAHAARRAAEEIVALTGRELESVVSIERRDEGWMIGVEVVETRRIPDSADILAVFEVEVDEHGDLLGYKRTGRHSRGQLHRGGR</sequence>
<feature type="region of interest" description="Disordered" evidence="1">
    <location>
        <begin position="1"/>
        <end position="73"/>
    </location>
</feature>
<evidence type="ECO:0000256" key="1">
    <source>
        <dbReference type="SAM" id="MobiDB-lite"/>
    </source>
</evidence>
<name>A0ABP8WPR1_9PSEU</name>
<evidence type="ECO:0000313" key="2">
    <source>
        <dbReference type="EMBL" id="GAA4693409.1"/>
    </source>
</evidence>
<dbReference type="EMBL" id="BAABIC010000010">
    <property type="protein sequence ID" value="GAA4693409.1"/>
    <property type="molecule type" value="Genomic_DNA"/>
</dbReference>
<dbReference type="InterPro" id="IPR008634">
    <property type="entry name" value="Gas-vesicle_GvpO"/>
</dbReference>
<gene>
    <name evidence="2" type="ORF">GCM10023215_33340</name>
</gene>
<comment type="caution">
    <text evidence="2">The sequence shown here is derived from an EMBL/GenBank/DDBJ whole genome shotgun (WGS) entry which is preliminary data.</text>
</comment>
<dbReference type="Proteomes" id="UP001500325">
    <property type="component" value="Unassembled WGS sequence"/>
</dbReference>